<protein>
    <recommendedName>
        <fullName evidence="3">Flavodoxin-like domain-containing protein</fullName>
    </recommendedName>
</protein>
<dbReference type="RefSeq" id="XP_009524145.1">
    <property type="nucleotide sequence ID" value="XM_009525850.1"/>
</dbReference>
<dbReference type="KEGG" id="psoj:PHYSODRAFT_299155"/>
<evidence type="ECO:0000313" key="4">
    <source>
        <dbReference type="EMBL" id="EGZ21428.1"/>
    </source>
</evidence>
<dbReference type="SMR" id="G4Z2J9"/>
<dbReference type="PANTHER" id="PTHR19384:SF17">
    <property type="entry name" value="NADPH--CYTOCHROME P450 REDUCTASE"/>
    <property type="match status" value="1"/>
</dbReference>
<gene>
    <name evidence="4" type="ORF">PHYSODRAFT_299155</name>
</gene>
<dbReference type="GO" id="GO:0010181">
    <property type="term" value="F:FMN binding"/>
    <property type="evidence" value="ECO:0007669"/>
    <property type="project" value="InterPro"/>
</dbReference>
<dbReference type="PANTHER" id="PTHR19384">
    <property type="entry name" value="NITRIC OXIDE SYNTHASE-RELATED"/>
    <property type="match status" value="1"/>
</dbReference>
<evidence type="ECO:0000313" key="5">
    <source>
        <dbReference type="Proteomes" id="UP000002640"/>
    </source>
</evidence>
<dbReference type="Gene3D" id="3.40.50.360">
    <property type="match status" value="1"/>
</dbReference>
<reference evidence="4 5" key="1">
    <citation type="journal article" date="2006" name="Science">
        <title>Phytophthora genome sequences uncover evolutionary origins and mechanisms of pathogenesis.</title>
        <authorList>
            <person name="Tyler B.M."/>
            <person name="Tripathy S."/>
            <person name="Zhang X."/>
            <person name="Dehal P."/>
            <person name="Jiang R.H."/>
            <person name="Aerts A."/>
            <person name="Arredondo F.D."/>
            <person name="Baxter L."/>
            <person name="Bensasson D."/>
            <person name="Beynon J.L."/>
            <person name="Chapman J."/>
            <person name="Damasceno C.M."/>
            <person name="Dorrance A.E."/>
            <person name="Dou D."/>
            <person name="Dickerman A.W."/>
            <person name="Dubchak I.L."/>
            <person name="Garbelotto M."/>
            <person name="Gijzen M."/>
            <person name="Gordon S.G."/>
            <person name="Govers F."/>
            <person name="Grunwald N.J."/>
            <person name="Huang W."/>
            <person name="Ivors K.L."/>
            <person name="Jones R.W."/>
            <person name="Kamoun S."/>
            <person name="Krampis K."/>
            <person name="Lamour K.H."/>
            <person name="Lee M.K."/>
            <person name="McDonald W.H."/>
            <person name="Medina M."/>
            <person name="Meijer H.J."/>
            <person name="Nordberg E.K."/>
            <person name="Maclean D.J."/>
            <person name="Ospina-Giraldo M.D."/>
            <person name="Morris P.F."/>
            <person name="Phuntumart V."/>
            <person name="Putnam N.H."/>
            <person name="Rash S."/>
            <person name="Rose J.K."/>
            <person name="Sakihama Y."/>
            <person name="Salamov A.A."/>
            <person name="Savidor A."/>
            <person name="Scheuring C.F."/>
            <person name="Smith B.M."/>
            <person name="Sobral B.W."/>
            <person name="Terry A."/>
            <person name="Torto-Alalibo T.A."/>
            <person name="Win J."/>
            <person name="Xu Z."/>
            <person name="Zhang H."/>
            <person name="Grigoriev I.V."/>
            <person name="Rokhsar D.S."/>
            <person name="Boore J.L."/>
        </authorList>
    </citation>
    <scope>NUCLEOTIDE SEQUENCE [LARGE SCALE GENOMIC DNA]</scope>
    <source>
        <strain evidence="4 5">P6497</strain>
    </source>
</reference>
<dbReference type="Pfam" id="PF00258">
    <property type="entry name" value="Flavodoxin_1"/>
    <property type="match status" value="1"/>
</dbReference>
<organism evidence="4 5">
    <name type="scientific">Phytophthora sojae (strain P6497)</name>
    <name type="common">Soybean stem and root rot agent</name>
    <name type="synonym">Phytophthora megasperma f. sp. glycines</name>
    <dbReference type="NCBI Taxonomy" id="1094619"/>
    <lineage>
        <taxon>Eukaryota</taxon>
        <taxon>Sar</taxon>
        <taxon>Stramenopiles</taxon>
        <taxon>Oomycota</taxon>
        <taxon>Peronosporomycetes</taxon>
        <taxon>Peronosporales</taxon>
        <taxon>Peronosporaceae</taxon>
        <taxon>Phytophthora</taxon>
    </lineage>
</organism>
<feature type="region of interest" description="Disordered" evidence="2">
    <location>
        <begin position="138"/>
        <end position="177"/>
    </location>
</feature>
<feature type="compositionally biased region" description="Low complexity" evidence="2">
    <location>
        <begin position="161"/>
        <end position="172"/>
    </location>
</feature>
<dbReference type="InterPro" id="IPR029039">
    <property type="entry name" value="Flavoprotein-like_sf"/>
</dbReference>
<dbReference type="InterPro" id="IPR008254">
    <property type="entry name" value="Flavodoxin/NO_synth"/>
</dbReference>
<evidence type="ECO:0000259" key="3">
    <source>
        <dbReference type="PROSITE" id="PS50902"/>
    </source>
</evidence>
<evidence type="ECO:0000256" key="2">
    <source>
        <dbReference type="SAM" id="MobiDB-lite"/>
    </source>
</evidence>
<dbReference type="InParanoid" id="G4Z2J9"/>
<dbReference type="PROSITE" id="PS50902">
    <property type="entry name" value="FLAVODOXIN_LIKE"/>
    <property type="match status" value="1"/>
</dbReference>
<dbReference type="InterPro" id="IPR001094">
    <property type="entry name" value="Flavdoxin-like"/>
</dbReference>
<dbReference type="PRINTS" id="PR00369">
    <property type="entry name" value="FLAVODOXIN"/>
</dbReference>
<dbReference type="GeneID" id="20641701"/>
<dbReference type="GO" id="GO:0016491">
    <property type="term" value="F:oxidoreductase activity"/>
    <property type="evidence" value="ECO:0007669"/>
    <property type="project" value="TreeGrafter"/>
</dbReference>
<evidence type="ECO:0000256" key="1">
    <source>
        <dbReference type="ARBA" id="ARBA00022630"/>
    </source>
</evidence>
<dbReference type="GO" id="GO:0050660">
    <property type="term" value="F:flavin adenine dinucleotide binding"/>
    <property type="evidence" value="ECO:0007669"/>
    <property type="project" value="TreeGrafter"/>
</dbReference>
<feature type="domain" description="Flavodoxin-like" evidence="3">
    <location>
        <begin position="52"/>
        <end position="288"/>
    </location>
</feature>
<dbReference type="EMBL" id="JH159153">
    <property type="protein sequence ID" value="EGZ21428.1"/>
    <property type="molecule type" value="Genomic_DNA"/>
</dbReference>
<name>G4Z2J9_PHYSP</name>
<keyword evidence="5" id="KW-1185">Reference proteome</keyword>
<sequence length="391" mass="42124">MPNGSEISPRLACGELGFSEPKLPGQVRRRSHRLSITNWRANSISEGSITHVDVFLGSLTSTSEQLASSIAENAKQRGAEVTMRSLECFAPDQYVDPDSIYRAPSRLTVFVVSTHAAGKPSANAESFIQWLRDAPTTVHTPPVESLQSGETQEPDNTAMCTPPTSSSPTSKSHSPRELRINSAKPEGLHRHHSLSDAFRASFHVNWRHPFGGGESSMNGVTKLNGPLLGVQYAVFGVGNSVYRTYNATAKYIDSRIQELGGVRVCLLGLGDVSKGIEAVFNKWESQLLQVVSNQPSSNAVSAPNTARDPVKLPSRLLLPCATGNAGVGAEEVVAGQSVIIGPTPEDLRKLEVSGRGGGKMYQRRYSSAITILHTRHASPDKVPMPPLTARR</sequence>
<dbReference type="Proteomes" id="UP000002640">
    <property type="component" value="Unassembled WGS sequence"/>
</dbReference>
<dbReference type="GO" id="GO:0005829">
    <property type="term" value="C:cytosol"/>
    <property type="evidence" value="ECO:0007669"/>
    <property type="project" value="TreeGrafter"/>
</dbReference>
<dbReference type="STRING" id="1094619.G4Z2J9"/>
<proteinExistence type="predicted"/>
<accession>G4Z2J9</accession>
<dbReference type="SUPFAM" id="SSF52218">
    <property type="entry name" value="Flavoproteins"/>
    <property type="match status" value="1"/>
</dbReference>
<keyword evidence="1" id="KW-0285">Flavoprotein</keyword>
<feature type="compositionally biased region" description="Polar residues" evidence="2">
    <location>
        <begin position="145"/>
        <end position="159"/>
    </location>
</feature>
<dbReference type="AlphaFoldDB" id="G4Z2J9"/>